<feature type="transmembrane region" description="Helical" evidence="1">
    <location>
        <begin position="40"/>
        <end position="63"/>
    </location>
</feature>
<dbReference type="SMART" id="SM00044">
    <property type="entry name" value="CYCc"/>
    <property type="match status" value="1"/>
</dbReference>
<accession>A0A975NCV7</accession>
<dbReference type="InterPro" id="IPR029787">
    <property type="entry name" value="Nucleotide_cyclase"/>
</dbReference>
<dbReference type="CDD" id="cd07302">
    <property type="entry name" value="CHD"/>
    <property type="match status" value="1"/>
</dbReference>
<dbReference type="GO" id="GO:0009190">
    <property type="term" value="P:cyclic nucleotide biosynthetic process"/>
    <property type="evidence" value="ECO:0007669"/>
    <property type="project" value="InterPro"/>
</dbReference>
<keyword evidence="1" id="KW-1133">Transmembrane helix</keyword>
<evidence type="ECO:0000259" key="2">
    <source>
        <dbReference type="PROSITE" id="PS50125"/>
    </source>
</evidence>
<dbReference type="AlphaFoldDB" id="A0A975NCV7"/>
<keyword evidence="1" id="KW-0472">Membrane</keyword>
<gene>
    <name evidence="3" type="ORF">KMZ29_19280</name>
</gene>
<keyword evidence="1" id="KW-0812">Transmembrane</keyword>
<dbReference type="SUPFAM" id="SSF55073">
    <property type="entry name" value="Nucleotide cyclase"/>
    <property type="match status" value="1"/>
</dbReference>
<dbReference type="EMBL" id="CP076134">
    <property type="protein sequence ID" value="QWG11854.1"/>
    <property type="molecule type" value="Genomic_DNA"/>
</dbReference>
<evidence type="ECO:0000313" key="4">
    <source>
        <dbReference type="Proteomes" id="UP000680839"/>
    </source>
</evidence>
<reference evidence="3" key="1">
    <citation type="submission" date="2021-06" db="EMBL/GenBank/DDBJ databases">
        <title>Bradyrhizobium sp. S2-20-1 Genome sequencing.</title>
        <authorList>
            <person name="Jin L."/>
        </authorList>
    </citation>
    <scope>NUCLEOTIDE SEQUENCE</scope>
    <source>
        <strain evidence="3">S2-20-1</strain>
    </source>
</reference>
<dbReference type="Gene3D" id="3.30.70.1230">
    <property type="entry name" value="Nucleotide cyclase"/>
    <property type="match status" value="1"/>
</dbReference>
<feature type="transmembrane region" description="Helical" evidence="1">
    <location>
        <begin position="209"/>
        <end position="231"/>
    </location>
</feature>
<sequence>MICIKTKQLKSTKIIKISLGQQLVMNTHSFDQPYPLLRLFLRYIVPGLLILLVLSAFLTGVGARQLAEGLYLEQATRRAQVIDRAMTEVAPDHWRRLKRGEAPASVYGEAVGQTLLAELTREVRELDLTHLKIYSSRGVIQYSTDGSQIGMEDRSRAFVAAAERGASTAVYKTAPDGSALYELYVLVAVPDGSPVIFELYEPVSHLNALLWRASIAAAGVPSVILIVLMLGMTRLVVLAQKNINNRAALVADLRTRLERLLSGAASQAVHDAVSVGGGIASSRTRCTILYSDIRDFTSFAEANGPEQVVHFLNQSMTIVVGAITRAGGDVDKLIGDAVLARFHGARAEARAISAAREALGLLDQANLPRGVGIGIYTGEVISGTIGPADRMDFTIIGDTVNLAARLCAAASRGEIVADAETVTAAGDGEFGAAEVISVKGRRSRLEVRRWQMASAAELP</sequence>
<evidence type="ECO:0000256" key="1">
    <source>
        <dbReference type="SAM" id="Phobius"/>
    </source>
</evidence>
<dbReference type="GO" id="GO:0035556">
    <property type="term" value="P:intracellular signal transduction"/>
    <property type="evidence" value="ECO:0007669"/>
    <property type="project" value="InterPro"/>
</dbReference>
<dbReference type="RefSeq" id="WP_215620710.1">
    <property type="nucleotide sequence ID" value="NZ_CP076134.1"/>
</dbReference>
<feature type="domain" description="Guanylate cyclase" evidence="2">
    <location>
        <begin position="287"/>
        <end position="407"/>
    </location>
</feature>
<proteinExistence type="predicted"/>
<dbReference type="InterPro" id="IPR001054">
    <property type="entry name" value="A/G_cyclase"/>
</dbReference>
<protein>
    <submittedName>
        <fullName evidence="3">Adenylate/guanylate cyclase domain-containing protein</fullName>
    </submittedName>
</protein>
<organism evidence="3 4">
    <name type="scientific">Bradyrhizobium sediminis</name>
    <dbReference type="NCBI Taxonomy" id="2840469"/>
    <lineage>
        <taxon>Bacteria</taxon>
        <taxon>Pseudomonadati</taxon>
        <taxon>Pseudomonadota</taxon>
        <taxon>Alphaproteobacteria</taxon>
        <taxon>Hyphomicrobiales</taxon>
        <taxon>Nitrobacteraceae</taxon>
        <taxon>Bradyrhizobium</taxon>
    </lineage>
</organism>
<dbReference type="PROSITE" id="PS50125">
    <property type="entry name" value="GUANYLATE_CYCLASE_2"/>
    <property type="match status" value="1"/>
</dbReference>
<dbReference type="PANTHER" id="PTHR43081:SF1">
    <property type="entry name" value="ADENYLATE CYCLASE, TERMINAL-DIFFERENTIATION SPECIFIC"/>
    <property type="match status" value="1"/>
</dbReference>
<dbReference type="Pfam" id="PF00211">
    <property type="entry name" value="Guanylate_cyc"/>
    <property type="match status" value="1"/>
</dbReference>
<name>A0A975NCV7_9BRAD</name>
<dbReference type="InterPro" id="IPR050697">
    <property type="entry name" value="Adenylyl/Guanylyl_Cyclase_3/4"/>
</dbReference>
<evidence type="ECO:0000313" key="3">
    <source>
        <dbReference type="EMBL" id="QWG11854.1"/>
    </source>
</evidence>
<dbReference type="GO" id="GO:0004016">
    <property type="term" value="F:adenylate cyclase activity"/>
    <property type="evidence" value="ECO:0007669"/>
    <property type="project" value="UniProtKB-ARBA"/>
</dbReference>
<dbReference type="Proteomes" id="UP000680839">
    <property type="component" value="Chromosome"/>
</dbReference>
<dbReference type="PANTHER" id="PTHR43081">
    <property type="entry name" value="ADENYLATE CYCLASE, TERMINAL-DIFFERENTIATION SPECIFIC-RELATED"/>
    <property type="match status" value="1"/>
</dbReference>